<evidence type="ECO:0000256" key="5">
    <source>
        <dbReference type="SAM" id="Phobius"/>
    </source>
</evidence>
<dbReference type="EMBL" id="CAXAMN010021462">
    <property type="protein sequence ID" value="CAK9059791.1"/>
    <property type="molecule type" value="Genomic_DNA"/>
</dbReference>
<feature type="transmembrane region" description="Helical" evidence="5">
    <location>
        <begin position="62"/>
        <end position="83"/>
    </location>
</feature>
<proteinExistence type="predicted"/>
<evidence type="ECO:0000256" key="2">
    <source>
        <dbReference type="ARBA" id="ARBA00022692"/>
    </source>
</evidence>
<feature type="transmembrane region" description="Helical" evidence="5">
    <location>
        <begin position="186"/>
        <end position="205"/>
    </location>
</feature>
<evidence type="ECO:0000256" key="3">
    <source>
        <dbReference type="ARBA" id="ARBA00022989"/>
    </source>
</evidence>
<dbReference type="Proteomes" id="UP001642484">
    <property type="component" value="Unassembled WGS sequence"/>
</dbReference>
<keyword evidence="3 5" id="KW-1133">Transmembrane helix</keyword>
<protein>
    <submittedName>
        <fullName evidence="6">Uncharacterized protein</fullName>
    </submittedName>
</protein>
<evidence type="ECO:0000256" key="4">
    <source>
        <dbReference type="ARBA" id="ARBA00023136"/>
    </source>
</evidence>
<name>A0ABP0N7V0_9DINO</name>
<organism evidence="6 7">
    <name type="scientific">Durusdinium trenchii</name>
    <dbReference type="NCBI Taxonomy" id="1381693"/>
    <lineage>
        <taxon>Eukaryota</taxon>
        <taxon>Sar</taxon>
        <taxon>Alveolata</taxon>
        <taxon>Dinophyceae</taxon>
        <taxon>Suessiales</taxon>
        <taxon>Symbiodiniaceae</taxon>
        <taxon>Durusdinium</taxon>
    </lineage>
</organism>
<feature type="transmembrane region" description="Helical" evidence="5">
    <location>
        <begin position="118"/>
        <end position="141"/>
    </location>
</feature>
<gene>
    <name evidence="6" type="ORF">CCMP2556_LOCUS29426</name>
</gene>
<feature type="transmembrane region" description="Helical" evidence="5">
    <location>
        <begin position="90"/>
        <end position="112"/>
    </location>
</feature>
<keyword evidence="4 5" id="KW-0472">Membrane</keyword>
<comment type="caution">
    <text evidence="6">The sequence shown here is derived from an EMBL/GenBank/DDBJ whole genome shotgun (WGS) entry which is preliminary data.</text>
</comment>
<comment type="subcellular location">
    <subcellularLocation>
        <location evidence="1">Membrane</location>
        <topology evidence="1">Multi-pass membrane protein</topology>
    </subcellularLocation>
</comment>
<dbReference type="InterPro" id="IPR019184">
    <property type="entry name" value="Uncharacterised_TM-17"/>
</dbReference>
<evidence type="ECO:0000256" key="1">
    <source>
        <dbReference type="ARBA" id="ARBA00004141"/>
    </source>
</evidence>
<evidence type="ECO:0000313" key="7">
    <source>
        <dbReference type="Proteomes" id="UP001642484"/>
    </source>
</evidence>
<dbReference type="Pfam" id="PF09799">
    <property type="entry name" value="Transmemb_17"/>
    <property type="match status" value="1"/>
</dbReference>
<keyword evidence="2 5" id="KW-0812">Transmembrane</keyword>
<evidence type="ECO:0000313" key="6">
    <source>
        <dbReference type="EMBL" id="CAK9059791.1"/>
    </source>
</evidence>
<reference evidence="6 7" key="1">
    <citation type="submission" date="2024-02" db="EMBL/GenBank/DDBJ databases">
        <authorList>
            <person name="Chen Y."/>
            <person name="Shah S."/>
            <person name="Dougan E. K."/>
            <person name="Thang M."/>
            <person name="Chan C."/>
        </authorList>
    </citation>
    <scope>NUCLEOTIDE SEQUENCE [LARGE SCALE GENOMIC DNA]</scope>
</reference>
<feature type="transmembrane region" description="Helical" evidence="5">
    <location>
        <begin position="153"/>
        <end position="174"/>
    </location>
</feature>
<keyword evidence="7" id="KW-1185">Reference proteome</keyword>
<sequence length="233" mass="26867">MQAQKLPPWVCSLGGRALVTGLKAEPVYKTVLMCPPSSSRPKLPNYQNLTPWVRIFFFAHTYYAYIYTFYMFVFAFYKGYALYYPQNRKIWEIVGIMMLPCVQHLRFFFGHWGLELGLVYDLVAFLFLSSVKLLILMYFLFEQAYIMRLDVRFLTMAVAAVVVESVCGIINVLQTMKLATLNVTETILLLASVVSVLTVASYFVVEELLPSEIRPELGYLSTLTEVPEPRHHR</sequence>
<accession>A0ABP0N7V0</accession>